<evidence type="ECO:0000313" key="2">
    <source>
        <dbReference type="EMBL" id="PHQ24589.1"/>
    </source>
</evidence>
<name>A0A2G1VDG3_9GAMM</name>
<evidence type="ECO:0000313" key="3">
    <source>
        <dbReference type="Proteomes" id="UP000229044"/>
    </source>
</evidence>
<keyword evidence="3" id="KW-1185">Reference proteome</keyword>
<feature type="transmembrane region" description="Helical" evidence="1">
    <location>
        <begin position="35"/>
        <end position="61"/>
    </location>
</feature>
<dbReference type="Proteomes" id="UP000229044">
    <property type="component" value="Unassembled WGS sequence"/>
</dbReference>
<feature type="transmembrane region" description="Helical" evidence="1">
    <location>
        <begin position="6"/>
        <end position="23"/>
    </location>
</feature>
<protein>
    <submittedName>
        <fullName evidence="2">Uncharacterized protein</fullName>
    </submittedName>
</protein>
<keyword evidence="1" id="KW-1133">Transmembrane helix</keyword>
<reference evidence="2 3" key="1">
    <citation type="submission" date="2017-09" db="EMBL/GenBank/DDBJ databases">
        <title>The draft genome sequences of Marinobacter guineae M3B.</title>
        <authorList>
            <person name="Cao J."/>
        </authorList>
    </citation>
    <scope>NUCLEOTIDE SEQUENCE [LARGE SCALE GENOMIC DNA]</scope>
    <source>
        <strain evidence="2 3">M3B</strain>
    </source>
</reference>
<dbReference type="AlphaFoldDB" id="A0A2G1VDG3"/>
<gene>
    <name evidence="2" type="ORF">CLH62_17010</name>
</gene>
<accession>A0A2G1VDG3</accession>
<evidence type="ECO:0000256" key="1">
    <source>
        <dbReference type="SAM" id="Phobius"/>
    </source>
</evidence>
<dbReference type="EMBL" id="NTFI01000005">
    <property type="protein sequence ID" value="PHQ24589.1"/>
    <property type="molecule type" value="Genomic_DNA"/>
</dbReference>
<keyword evidence="1" id="KW-0812">Transmembrane</keyword>
<organism evidence="2 3">
    <name type="scientific">Marinobacter guineae</name>
    <dbReference type="NCBI Taxonomy" id="432303"/>
    <lineage>
        <taxon>Bacteria</taxon>
        <taxon>Pseudomonadati</taxon>
        <taxon>Pseudomonadota</taxon>
        <taxon>Gammaproteobacteria</taxon>
        <taxon>Pseudomonadales</taxon>
        <taxon>Marinobacteraceae</taxon>
        <taxon>Marinobacter</taxon>
    </lineage>
</organism>
<dbReference type="RefSeq" id="WP_099619366.1">
    <property type="nucleotide sequence ID" value="NZ_KZ319341.1"/>
</dbReference>
<keyword evidence="1" id="KW-0472">Membrane</keyword>
<sequence length="94" mass="10475">MTPGEVLAFGVIGGALPEFYAIYRIRHYKKESRPLWLSSGFYWITTIFMVALGGGTAFLYHHIGVKINPMMAIHLGLATPVLIQTAIKEKPKID</sequence>
<comment type="caution">
    <text evidence="2">The sequence shown here is derived from an EMBL/GenBank/DDBJ whole genome shotgun (WGS) entry which is preliminary data.</text>
</comment>
<dbReference type="OrthoDB" id="7066855at2"/>
<proteinExistence type="predicted"/>